<gene>
    <name evidence="2" type="ORF">LITE_LOCUS27060</name>
</gene>
<feature type="compositionally biased region" description="Polar residues" evidence="1">
    <location>
        <begin position="69"/>
        <end position="89"/>
    </location>
</feature>
<dbReference type="Proteomes" id="UP001154282">
    <property type="component" value="Unassembled WGS sequence"/>
</dbReference>
<comment type="caution">
    <text evidence="2">The sequence shown here is derived from an EMBL/GenBank/DDBJ whole genome shotgun (WGS) entry which is preliminary data.</text>
</comment>
<feature type="non-terminal residue" evidence="2">
    <location>
        <position position="1"/>
    </location>
</feature>
<reference evidence="2" key="1">
    <citation type="submission" date="2022-08" db="EMBL/GenBank/DDBJ databases">
        <authorList>
            <person name="Gutierrez-Valencia J."/>
        </authorList>
    </citation>
    <scope>NUCLEOTIDE SEQUENCE</scope>
</reference>
<dbReference type="AlphaFoldDB" id="A0AAV0M6J5"/>
<organism evidence="2 3">
    <name type="scientific">Linum tenue</name>
    <dbReference type="NCBI Taxonomy" id="586396"/>
    <lineage>
        <taxon>Eukaryota</taxon>
        <taxon>Viridiplantae</taxon>
        <taxon>Streptophyta</taxon>
        <taxon>Embryophyta</taxon>
        <taxon>Tracheophyta</taxon>
        <taxon>Spermatophyta</taxon>
        <taxon>Magnoliopsida</taxon>
        <taxon>eudicotyledons</taxon>
        <taxon>Gunneridae</taxon>
        <taxon>Pentapetalae</taxon>
        <taxon>rosids</taxon>
        <taxon>fabids</taxon>
        <taxon>Malpighiales</taxon>
        <taxon>Linaceae</taxon>
        <taxon>Linum</taxon>
    </lineage>
</organism>
<evidence type="ECO:0000256" key="1">
    <source>
        <dbReference type="SAM" id="MobiDB-lite"/>
    </source>
</evidence>
<protein>
    <submittedName>
        <fullName evidence="2">Uncharacterized protein</fullName>
    </submittedName>
</protein>
<feature type="compositionally biased region" description="Basic and acidic residues" evidence="1">
    <location>
        <begin position="9"/>
        <end position="35"/>
    </location>
</feature>
<name>A0AAV0M6J5_9ROSI</name>
<evidence type="ECO:0000313" key="2">
    <source>
        <dbReference type="EMBL" id="CAI0441892.1"/>
    </source>
</evidence>
<evidence type="ECO:0000313" key="3">
    <source>
        <dbReference type="Proteomes" id="UP001154282"/>
    </source>
</evidence>
<accession>A0AAV0M6J5</accession>
<feature type="region of interest" description="Disordered" evidence="1">
    <location>
        <begin position="1"/>
        <end position="90"/>
    </location>
</feature>
<proteinExistence type="predicted"/>
<dbReference type="EMBL" id="CAMGYJ010000007">
    <property type="protein sequence ID" value="CAI0441892.1"/>
    <property type="molecule type" value="Genomic_DNA"/>
</dbReference>
<keyword evidence="3" id="KW-1185">Reference proteome</keyword>
<sequence>VQRKLNLVKQDENKEAKTLKSLDRQPKYHPSDRKSPTSTLKGRAGGVANSDLADKFGSMNMGPRKHQTMGPSSTRAPSMKTGGQWNGGSSDMFLRLATKLQSGRSMTRKVVG</sequence>